<protein>
    <submittedName>
        <fullName evidence="9">EAL domain-containing protein</fullName>
    </submittedName>
</protein>
<comment type="subcellular location">
    <subcellularLocation>
        <location evidence="1">Membrane</location>
    </subcellularLocation>
</comment>
<dbReference type="NCBIfam" id="TIGR00254">
    <property type="entry name" value="GGDEF"/>
    <property type="match status" value="1"/>
</dbReference>
<dbReference type="SMART" id="SM00052">
    <property type="entry name" value="EAL"/>
    <property type="match status" value="1"/>
</dbReference>
<evidence type="ECO:0000259" key="8">
    <source>
        <dbReference type="PROSITE" id="PS50887"/>
    </source>
</evidence>
<keyword evidence="3 5" id="KW-1133">Transmembrane helix</keyword>
<dbReference type="Proteomes" id="UP001209713">
    <property type="component" value="Unassembled WGS sequence"/>
</dbReference>
<keyword evidence="4 5" id="KW-0472">Membrane</keyword>
<evidence type="ECO:0000256" key="3">
    <source>
        <dbReference type="ARBA" id="ARBA00022989"/>
    </source>
</evidence>
<feature type="transmembrane region" description="Helical" evidence="5">
    <location>
        <begin position="12"/>
        <end position="34"/>
    </location>
</feature>
<dbReference type="Pfam" id="PF00990">
    <property type="entry name" value="GGDEF"/>
    <property type="match status" value="1"/>
</dbReference>
<evidence type="ECO:0000259" key="6">
    <source>
        <dbReference type="PROSITE" id="PS50839"/>
    </source>
</evidence>
<feature type="domain" description="GGDEF" evidence="8">
    <location>
        <begin position="372"/>
        <end position="507"/>
    </location>
</feature>
<keyword evidence="10" id="KW-1185">Reference proteome</keyword>
<dbReference type="InterPro" id="IPR050706">
    <property type="entry name" value="Cyclic-di-GMP_PDE-like"/>
</dbReference>
<accession>A0ABT2YQQ4</accession>
<dbReference type="RefSeq" id="WP_263529604.1">
    <property type="nucleotide sequence ID" value="NZ_JAOVZB010000002.1"/>
</dbReference>
<keyword evidence="2 5" id="KW-0812">Transmembrane</keyword>
<evidence type="ECO:0000259" key="7">
    <source>
        <dbReference type="PROSITE" id="PS50883"/>
    </source>
</evidence>
<dbReference type="Gene3D" id="3.30.70.270">
    <property type="match status" value="1"/>
</dbReference>
<dbReference type="Pfam" id="PF00563">
    <property type="entry name" value="EAL"/>
    <property type="match status" value="1"/>
</dbReference>
<dbReference type="SUPFAM" id="SSF55073">
    <property type="entry name" value="Nucleotide cyclase"/>
    <property type="match status" value="1"/>
</dbReference>
<evidence type="ECO:0000256" key="4">
    <source>
        <dbReference type="ARBA" id="ARBA00023136"/>
    </source>
</evidence>
<dbReference type="SUPFAM" id="SSF141868">
    <property type="entry name" value="EAL domain-like"/>
    <property type="match status" value="1"/>
</dbReference>
<dbReference type="PANTHER" id="PTHR33121:SF19">
    <property type="entry name" value="CYCLIC DI-GMP PHOSPHODIESTERASE PA2567"/>
    <property type="match status" value="1"/>
</dbReference>
<dbReference type="EMBL" id="JAOVZB010000002">
    <property type="protein sequence ID" value="MCV2402223.1"/>
    <property type="molecule type" value="Genomic_DNA"/>
</dbReference>
<feature type="transmembrane region" description="Helical" evidence="5">
    <location>
        <begin position="300"/>
        <end position="324"/>
    </location>
</feature>
<reference evidence="9 10" key="1">
    <citation type="submission" date="2022-10" db="EMBL/GenBank/DDBJ databases">
        <title>Marinomonas transparenta sp. nov. and Marinomonas sargassi sp. nov., isolated from marine alga (Sargassum natans (L.) Gaillon).</title>
        <authorList>
            <person name="Wang Y."/>
        </authorList>
    </citation>
    <scope>NUCLEOTIDE SEQUENCE [LARGE SCALE GENOMIC DNA]</scope>
    <source>
        <strain evidence="9 10">C2222</strain>
    </source>
</reference>
<evidence type="ECO:0000313" key="10">
    <source>
        <dbReference type="Proteomes" id="UP001209713"/>
    </source>
</evidence>
<feature type="domain" description="CHASE" evidence="6">
    <location>
        <begin position="131"/>
        <end position="242"/>
    </location>
</feature>
<dbReference type="InterPro" id="IPR006189">
    <property type="entry name" value="CHASE_dom"/>
</dbReference>
<evidence type="ECO:0000313" key="9">
    <source>
        <dbReference type="EMBL" id="MCV2402223.1"/>
    </source>
</evidence>
<proteinExistence type="predicted"/>
<dbReference type="Pfam" id="PF03924">
    <property type="entry name" value="CHASE"/>
    <property type="match status" value="1"/>
</dbReference>
<dbReference type="InterPro" id="IPR035919">
    <property type="entry name" value="EAL_sf"/>
</dbReference>
<comment type="caution">
    <text evidence="9">The sequence shown here is derived from an EMBL/GenBank/DDBJ whole genome shotgun (WGS) entry which is preliminary data.</text>
</comment>
<dbReference type="Gene3D" id="3.20.20.450">
    <property type="entry name" value="EAL domain"/>
    <property type="match status" value="1"/>
</dbReference>
<sequence>MISLKSRVMNKRVLYVVSGIILLCGVATSLTMYYEETKRVYSAQNLSGSHLVNTLTAKLDEQSANILSVASLIKTSHNTLTQRQFESFIRGLTNVGDVGFYFAQYVPHNRKTDYEMNQQLALGNPDFFISPAGDREEYLPLTLAYPNQLEHGYDLLYPQYSHAESVRLARDSFDVTLSKPSSIALPGWVKRTIADTFILKAPVYLPFDIRRNKLTDRVGFHGIVGSYFRMGALLESISTLNERPISYRMANIEEDGAVNWFLQTAEDSVWSSRKFFSHTMTYSGRQYRVDMIHTTPVKGLINWSVVITPLLFFALLACILTFYVHKLSTAYHRALDVVRKNIEEDELTGLHSRYRIQQIIDNQLNACKQEEKCLAALVVDLDDFRNINDAFGYDVGDKLLASVGQRLLSLFSNRAEIGYLGEDGFLILLSRDDVNDSSQLEALVQDSIKQLGQSYFVAGRTLSISCSVGVALAPEFGQDAVTLMKNADMAVYQAKFLGRSSYYFYNGEMGERLERNRRIESRLRYALKKGEFELHFQPKVDLTSDACVGLEALLRWNDSELGSVSPAEFVPIAEQTGIIVPLGEWVFEQTFRHILAWKEQGLSVPPVAINCSAEQLKRANFLPHLLSLLDEYRVDPSSLEIELTESILIEDPEGCAEVLRHISRLGITIALDDFGTGYSSMSYLKDLPFDSVKIDQIFIREIMLNKSDAALTKAIISLSHDLGMKVVAEGIDNEEQLVLLREFGCDIGQGYLFSKPISSQALEVDPMIVELSK</sequence>
<dbReference type="PANTHER" id="PTHR33121">
    <property type="entry name" value="CYCLIC DI-GMP PHOSPHODIESTERASE PDEF"/>
    <property type="match status" value="1"/>
</dbReference>
<organism evidence="9 10">
    <name type="scientific">Marinomonas sargassi</name>
    <dbReference type="NCBI Taxonomy" id="2984494"/>
    <lineage>
        <taxon>Bacteria</taxon>
        <taxon>Pseudomonadati</taxon>
        <taxon>Pseudomonadota</taxon>
        <taxon>Gammaproteobacteria</taxon>
        <taxon>Oceanospirillales</taxon>
        <taxon>Oceanospirillaceae</taxon>
        <taxon>Marinomonas</taxon>
    </lineage>
</organism>
<dbReference type="CDD" id="cd01949">
    <property type="entry name" value="GGDEF"/>
    <property type="match status" value="1"/>
</dbReference>
<evidence type="ECO:0000256" key="2">
    <source>
        <dbReference type="ARBA" id="ARBA00022692"/>
    </source>
</evidence>
<dbReference type="InterPro" id="IPR000160">
    <property type="entry name" value="GGDEF_dom"/>
</dbReference>
<dbReference type="InterPro" id="IPR042240">
    <property type="entry name" value="CHASE_sf"/>
</dbReference>
<dbReference type="PROSITE" id="PS50887">
    <property type="entry name" value="GGDEF"/>
    <property type="match status" value="1"/>
</dbReference>
<dbReference type="PROSITE" id="PS50839">
    <property type="entry name" value="CHASE"/>
    <property type="match status" value="1"/>
</dbReference>
<dbReference type="InterPro" id="IPR029787">
    <property type="entry name" value="Nucleotide_cyclase"/>
</dbReference>
<dbReference type="SMART" id="SM01079">
    <property type="entry name" value="CHASE"/>
    <property type="match status" value="1"/>
</dbReference>
<dbReference type="CDD" id="cd01948">
    <property type="entry name" value="EAL"/>
    <property type="match status" value="1"/>
</dbReference>
<name>A0ABT2YQQ4_9GAMM</name>
<feature type="domain" description="EAL" evidence="7">
    <location>
        <begin position="516"/>
        <end position="770"/>
    </location>
</feature>
<dbReference type="InterPro" id="IPR043128">
    <property type="entry name" value="Rev_trsase/Diguanyl_cyclase"/>
</dbReference>
<dbReference type="InterPro" id="IPR001633">
    <property type="entry name" value="EAL_dom"/>
</dbReference>
<gene>
    <name evidence="9" type="ORF">OFY17_04905</name>
</gene>
<evidence type="ECO:0000256" key="5">
    <source>
        <dbReference type="SAM" id="Phobius"/>
    </source>
</evidence>
<dbReference type="SMART" id="SM00267">
    <property type="entry name" value="GGDEF"/>
    <property type="match status" value="1"/>
</dbReference>
<dbReference type="Gene3D" id="3.30.450.350">
    <property type="entry name" value="CHASE domain"/>
    <property type="match status" value="1"/>
</dbReference>
<evidence type="ECO:0000256" key="1">
    <source>
        <dbReference type="ARBA" id="ARBA00004370"/>
    </source>
</evidence>
<dbReference type="PROSITE" id="PS50883">
    <property type="entry name" value="EAL"/>
    <property type="match status" value="1"/>
</dbReference>